<name>A0AAN7KRP1_9MYRT</name>
<protein>
    <submittedName>
        <fullName evidence="2">Uncharacterized protein</fullName>
    </submittedName>
</protein>
<sequence length="157" mass="16665">MVMETLQSIGEAIKLIDTKEGLKKAYGDIEANFLSIEGYGLHQPCGDTDPSASVPSEAPTEHASRDDSHAAASVPALIGSSLSPATEALAESPAIQAVLCIEIHNPPDPGIPNLHAKEDGAFPKPKPIRTKRNSCVFLLEMQPKGNLGCNVNLMHFL</sequence>
<evidence type="ECO:0000313" key="2">
    <source>
        <dbReference type="EMBL" id="KAK4767797.1"/>
    </source>
</evidence>
<keyword evidence="3" id="KW-1185">Reference proteome</keyword>
<comment type="caution">
    <text evidence="2">The sequence shown here is derived from an EMBL/GenBank/DDBJ whole genome shotgun (WGS) entry which is preliminary data.</text>
</comment>
<feature type="region of interest" description="Disordered" evidence="1">
    <location>
        <begin position="44"/>
        <end position="72"/>
    </location>
</feature>
<dbReference type="AlphaFoldDB" id="A0AAN7KRP1"/>
<accession>A0AAN7KRP1</accession>
<gene>
    <name evidence="2" type="ORF">SAY87_002938</name>
</gene>
<dbReference type="Proteomes" id="UP001345219">
    <property type="component" value="Chromosome 3"/>
</dbReference>
<evidence type="ECO:0000256" key="1">
    <source>
        <dbReference type="SAM" id="MobiDB-lite"/>
    </source>
</evidence>
<evidence type="ECO:0000313" key="3">
    <source>
        <dbReference type="Proteomes" id="UP001345219"/>
    </source>
</evidence>
<organism evidence="2 3">
    <name type="scientific">Trapa incisa</name>
    <dbReference type="NCBI Taxonomy" id="236973"/>
    <lineage>
        <taxon>Eukaryota</taxon>
        <taxon>Viridiplantae</taxon>
        <taxon>Streptophyta</taxon>
        <taxon>Embryophyta</taxon>
        <taxon>Tracheophyta</taxon>
        <taxon>Spermatophyta</taxon>
        <taxon>Magnoliopsida</taxon>
        <taxon>eudicotyledons</taxon>
        <taxon>Gunneridae</taxon>
        <taxon>Pentapetalae</taxon>
        <taxon>rosids</taxon>
        <taxon>malvids</taxon>
        <taxon>Myrtales</taxon>
        <taxon>Lythraceae</taxon>
        <taxon>Trapa</taxon>
    </lineage>
</organism>
<feature type="compositionally biased region" description="Basic and acidic residues" evidence="1">
    <location>
        <begin position="59"/>
        <end position="69"/>
    </location>
</feature>
<reference evidence="2 3" key="1">
    <citation type="journal article" date="2023" name="Hortic Res">
        <title>Pangenome of water caltrop reveals structural variations and asymmetric subgenome divergence after allopolyploidization.</title>
        <authorList>
            <person name="Zhang X."/>
            <person name="Chen Y."/>
            <person name="Wang L."/>
            <person name="Yuan Y."/>
            <person name="Fang M."/>
            <person name="Shi L."/>
            <person name="Lu R."/>
            <person name="Comes H.P."/>
            <person name="Ma Y."/>
            <person name="Chen Y."/>
            <person name="Huang G."/>
            <person name="Zhou Y."/>
            <person name="Zheng Z."/>
            <person name="Qiu Y."/>
        </authorList>
    </citation>
    <scope>NUCLEOTIDE SEQUENCE [LARGE SCALE GENOMIC DNA]</scope>
    <source>
        <tissue evidence="2">Roots</tissue>
    </source>
</reference>
<proteinExistence type="predicted"/>
<dbReference type="EMBL" id="JAXIOK010000006">
    <property type="protein sequence ID" value="KAK4767797.1"/>
    <property type="molecule type" value="Genomic_DNA"/>
</dbReference>